<accession>U5GGM0</accession>
<dbReference type="AlphaFoldDB" id="U5GGM0"/>
<evidence type="ECO:0000313" key="1">
    <source>
        <dbReference type="EMBL" id="PNT37845.1"/>
    </source>
</evidence>
<dbReference type="Proteomes" id="UP000006729">
    <property type="component" value="Chromosome 5"/>
</dbReference>
<evidence type="ECO:0000313" key="2">
    <source>
        <dbReference type="Proteomes" id="UP000006729"/>
    </source>
</evidence>
<reference evidence="1 2" key="1">
    <citation type="journal article" date="2006" name="Science">
        <title>The genome of black cottonwood, Populus trichocarpa (Torr. &amp; Gray).</title>
        <authorList>
            <person name="Tuskan G.A."/>
            <person name="Difazio S."/>
            <person name="Jansson S."/>
            <person name="Bohlmann J."/>
            <person name="Grigoriev I."/>
            <person name="Hellsten U."/>
            <person name="Putnam N."/>
            <person name="Ralph S."/>
            <person name="Rombauts S."/>
            <person name="Salamov A."/>
            <person name="Schein J."/>
            <person name="Sterck L."/>
            <person name="Aerts A."/>
            <person name="Bhalerao R.R."/>
            <person name="Bhalerao R.P."/>
            <person name="Blaudez D."/>
            <person name="Boerjan W."/>
            <person name="Brun A."/>
            <person name="Brunner A."/>
            <person name="Busov V."/>
            <person name="Campbell M."/>
            <person name="Carlson J."/>
            <person name="Chalot M."/>
            <person name="Chapman J."/>
            <person name="Chen G.L."/>
            <person name="Cooper D."/>
            <person name="Coutinho P.M."/>
            <person name="Couturier J."/>
            <person name="Covert S."/>
            <person name="Cronk Q."/>
            <person name="Cunningham R."/>
            <person name="Davis J."/>
            <person name="Degroeve S."/>
            <person name="Dejardin A."/>
            <person name="Depamphilis C."/>
            <person name="Detter J."/>
            <person name="Dirks B."/>
            <person name="Dubchak I."/>
            <person name="Duplessis S."/>
            <person name="Ehlting J."/>
            <person name="Ellis B."/>
            <person name="Gendler K."/>
            <person name="Goodstein D."/>
            <person name="Gribskov M."/>
            <person name="Grimwood J."/>
            <person name="Groover A."/>
            <person name="Gunter L."/>
            <person name="Hamberger B."/>
            <person name="Heinze B."/>
            <person name="Helariutta Y."/>
            <person name="Henrissat B."/>
            <person name="Holligan D."/>
            <person name="Holt R."/>
            <person name="Huang W."/>
            <person name="Islam-Faridi N."/>
            <person name="Jones S."/>
            <person name="Jones-Rhoades M."/>
            <person name="Jorgensen R."/>
            <person name="Joshi C."/>
            <person name="Kangasjarvi J."/>
            <person name="Karlsson J."/>
            <person name="Kelleher C."/>
            <person name="Kirkpatrick R."/>
            <person name="Kirst M."/>
            <person name="Kohler A."/>
            <person name="Kalluri U."/>
            <person name="Larimer F."/>
            <person name="Leebens-Mack J."/>
            <person name="Leple J.C."/>
            <person name="Locascio P."/>
            <person name="Lou Y."/>
            <person name="Lucas S."/>
            <person name="Martin F."/>
            <person name="Montanini B."/>
            <person name="Napoli C."/>
            <person name="Nelson D.R."/>
            <person name="Nelson C."/>
            <person name="Nieminen K."/>
            <person name="Nilsson O."/>
            <person name="Pereda V."/>
            <person name="Peter G."/>
            <person name="Philippe R."/>
            <person name="Pilate G."/>
            <person name="Poliakov A."/>
            <person name="Razumovskaya J."/>
            <person name="Richardson P."/>
            <person name="Rinaldi C."/>
            <person name="Ritland K."/>
            <person name="Rouze P."/>
            <person name="Ryaboy D."/>
            <person name="Schmutz J."/>
            <person name="Schrader J."/>
            <person name="Segerman B."/>
            <person name="Shin H."/>
            <person name="Siddiqui A."/>
            <person name="Sterky F."/>
            <person name="Terry A."/>
            <person name="Tsai C.J."/>
            <person name="Uberbacher E."/>
            <person name="Unneberg P."/>
            <person name="Vahala J."/>
            <person name="Wall K."/>
            <person name="Wessler S."/>
            <person name="Yang G."/>
            <person name="Yin T."/>
            <person name="Douglas C."/>
            <person name="Marra M."/>
            <person name="Sandberg G."/>
            <person name="Van de Peer Y."/>
            <person name="Rokhsar D."/>
        </authorList>
    </citation>
    <scope>NUCLEOTIDE SEQUENCE [LARGE SCALE GENOMIC DNA]</scope>
    <source>
        <strain evidence="2">cv. Nisqually</strain>
    </source>
</reference>
<sequence length="86" mass="10014">MVLNFHDHLISPSTRDKMFLHMTGTTNVIWAAGSYPVDAKQHFIVFLKFPRATKILILRTRYHKTNIASVSFSMHCKLQRPFLILN</sequence>
<dbReference type="HOGENOM" id="CLU_2502152_0_0_1"/>
<keyword evidence="2" id="KW-1185">Reference proteome</keyword>
<dbReference type="InParanoid" id="U5GGM0"/>
<proteinExistence type="predicted"/>
<name>U5GGM0_POPTR</name>
<dbReference type="EMBL" id="CM009294">
    <property type="protein sequence ID" value="PNT37845.1"/>
    <property type="molecule type" value="Genomic_DNA"/>
</dbReference>
<protein>
    <submittedName>
        <fullName evidence="1">Uncharacterized protein</fullName>
    </submittedName>
</protein>
<organism evidence="1 2">
    <name type="scientific">Populus trichocarpa</name>
    <name type="common">Western balsam poplar</name>
    <name type="synonym">Populus balsamifera subsp. trichocarpa</name>
    <dbReference type="NCBI Taxonomy" id="3694"/>
    <lineage>
        <taxon>Eukaryota</taxon>
        <taxon>Viridiplantae</taxon>
        <taxon>Streptophyta</taxon>
        <taxon>Embryophyta</taxon>
        <taxon>Tracheophyta</taxon>
        <taxon>Spermatophyta</taxon>
        <taxon>Magnoliopsida</taxon>
        <taxon>eudicotyledons</taxon>
        <taxon>Gunneridae</taxon>
        <taxon>Pentapetalae</taxon>
        <taxon>rosids</taxon>
        <taxon>fabids</taxon>
        <taxon>Malpighiales</taxon>
        <taxon>Salicaceae</taxon>
        <taxon>Saliceae</taxon>
        <taxon>Populus</taxon>
    </lineage>
</organism>
<gene>
    <name evidence="1" type="ORF">POPTR_005G209700</name>
</gene>